<evidence type="ECO:0000256" key="1">
    <source>
        <dbReference type="SAM" id="MobiDB-lite"/>
    </source>
</evidence>
<dbReference type="AlphaFoldDB" id="A0A080ZGI3"/>
<sequence>MGDITVAVGSLAVERMPAPSARTIPVKPILDALTDRRTNAKQQSCGVRGQCPPVIAELQRRVMIRGVRGQCLAGAFGVVFPRHRSVAPTDRAQAIEKGPRRATVAHRPRSEASPASSRGVPC</sequence>
<reference evidence="2 3" key="1">
    <citation type="submission" date="2013-11" db="EMBL/GenBank/DDBJ databases">
        <title>The Genome Sequence of Phytophthora parasitica P1976.</title>
        <authorList>
            <consortium name="The Broad Institute Genomics Platform"/>
            <person name="Russ C."/>
            <person name="Tyler B."/>
            <person name="Panabieres F."/>
            <person name="Shan W."/>
            <person name="Tripathy S."/>
            <person name="Grunwald N."/>
            <person name="Machado M."/>
            <person name="Johnson C.S."/>
            <person name="Walker B."/>
            <person name="Young S."/>
            <person name="Zeng Q."/>
            <person name="Gargeya S."/>
            <person name="Fitzgerald M."/>
            <person name="Haas B."/>
            <person name="Abouelleil A."/>
            <person name="Allen A.W."/>
            <person name="Alvarado L."/>
            <person name="Arachchi H.M."/>
            <person name="Berlin A.M."/>
            <person name="Chapman S.B."/>
            <person name="Gainer-Dewar J."/>
            <person name="Goldberg J."/>
            <person name="Griggs A."/>
            <person name="Gujja S."/>
            <person name="Hansen M."/>
            <person name="Howarth C."/>
            <person name="Imamovic A."/>
            <person name="Ireland A."/>
            <person name="Larimer J."/>
            <person name="McCowan C."/>
            <person name="Murphy C."/>
            <person name="Pearson M."/>
            <person name="Poon T.W."/>
            <person name="Priest M."/>
            <person name="Roberts A."/>
            <person name="Saif S."/>
            <person name="Shea T."/>
            <person name="Sisk P."/>
            <person name="Sykes S."/>
            <person name="Wortman J."/>
            <person name="Nusbaum C."/>
            <person name="Birren B."/>
        </authorList>
    </citation>
    <scope>NUCLEOTIDE SEQUENCE [LARGE SCALE GENOMIC DNA]</scope>
    <source>
        <strain evidence="2 3">P1976</strain>
    </source>
</reference>
<feature type="region of interest" description="Disordered" evidence="1">
    <location>
        <begin position="89"/>
        <end position="122"/>
    </location>
</feature>
<evidence type="ECO:0000313" key="2">
    <source>
        <dbReference type="EMBL" id="ETO65744.1"/>
    </source>
</evidence>
<dbReference type="Proteomes" id="UP000028582">
    <property type="component" value="Unassembled WGS sequence"/>
</dbReference>
<accession>A0A080ZGI3</accession>
<gene>
    <name evidence="2" type="ORF">F444_16995</name>
</gene>
<name>A0A080ZGI3_PHYNI</name>
<dbReference type="EMBL" id="ANJA01003162">
    <property type="protein sequence ID" value="ETO65744.1"/>
    <property type="molecule type" value="Genomic_DNA"/>
</dbReference>
<protein>
    <submittedName>
        <fullName evidence="2">Uncharacterized protein</fullName>
    </submittedName>
</protein>
<feature type="compositionally biased region" description="Low complexity" evidence="1">
    <location>
        <begin position="111"/>
        <end position="122"/>
    </location>
</feature>
<comment type="caution">
    <text evidence="2">The sequence shown here is derived from an EMBL/GenBank/DDBJ whole genome shotgun (WGS) entry which is preliminary data.</text>
</comment>
<evidence type="ECO:0000313" key="3">
    <source>
        <dbReference type="Proteomes" id="UP000028582"/>
    </source>
</evidence>
<proteinExistence type="predicted"/>
<organism evidence="2 3">
    <name type="scientific">Phytophthora nicotianae P1976</name>
    <dbReference type="NCBI Taxonomy" id="1317066"/>
    <lineage>
        <taxon>Eukaryota</taxon>
        <taxon>Sar</taxon>
        <taxon>Stramenopiles</taxon>
        <taxon>Oomycota</taxon>
        <taxon>Peronosporomycetes</taxon>
        <taxon>Peronosporales</taxon>
        <taxon>Peronosporaceae</taxon>
        <taxon>Phytophthora</taxon>
    </lineage>
</organism>